<dbReference type="SUPFAM" id="SSF57756">
    <property type="entry name" value="Retrovirus zinc finger-like domains"/>
    <property type="match status" value="1"/>
</dbReference>
<protein>
    <recommendedName>
        <fullName evidence="3">CCHC-type domain-containing protein</fullName>
    </recommendedName>
</protein>
<feature type="compositionally biased region" description="Polar residues" evidence="2">
    <location>
        <begin position="1"/>
        <end position="21"/>
    </location>
</feature>
<dbReference type="SMART" id="SM00343">
    <property type="entry name" value="ZnF_C2HC"/>
    <property type="match status" value="1"/>
</dbReference>
<dbReference type="EMBL" id="BQKI01000011">
    <property type="protein sequence ID" value="GJN05141.1"/>
    <property type="molecule type" value="Genomic_DNA"/>
</dbReference>
<name>A0AAV5D3X3_ELECO</name>
<feature type="region of interest" description="Disordered" evidence="2">
    <location>
        <begin position="102"/>
        <end position="133"/>
    </location>
</feature>
<dbReference type="AlphaFoldDB" id="A0AAV5D3X3"/>
<dbReference type="GO" id="GO:0008270">
    <property type="term" value="F:zinc ion binding"/>
    <property type="evidence" value="ECO:0007669"/>
    <property type="project" value="UniProtKB-KW"/>
</dbReference>
<proteinExistence type="predicted"/>
<feature type="compositionally biased region" description="Pro residues" evidence="2">
    <location>
        <begin position="122"/>
        <end position="131"/>
    </location>
</feature>
<reference evidence="4" key="2">
    <citation type="submission" date="2021-12" db="EMBL/GenBank/DDBJ databases">
        <title>Resequencing data analysis of finger millet.</title>
        <authorList>
            <person name="Hatakeyama M."/>
            <person name="Aluri S."/>
            <person name="Balachadran M.T."/>
            <person name="Sivarajan S.R."/>
            <person name="Poveda L."/>
            <person name="Shimizu-Inatsugi R."/>
            <person name="Schlapbach R."/>
            <person name="Sreeman S.M."/>
            <person name="Shimizu K.K."/>
        </authorList>
    </citation>
    <scope>NUCLEOTIDE SEQUENCE</scope>
</reference>
<feature type="domain" description="CCHC-type" evidence="3">
    <location>
        <begin position="391"/>
        <end position="405"/>
    </location>
</feature>
<dbReference type="PROSITE" id="PS50158">
    <property type="entry name" value="ZF_CCHC"/>
    <property type="match status" value="1"/>
</dbReference>
<feature type="compositionally biased region" description="Low complexity" evidence="2">
    <location>
        <begin position="39"/>
        <end position="54"/>
    </location>
</feature>
<dbReference type="Proteomes" id="UP001054889">
    <property type="component" value="Unassembled WGS sequence"/>
</dbReference>
<dbReference type="GO" id="GO:0003676">
    <property type="term" value="F:nucleic acid binding"/>
    <property type="evidence" value="ECO:0007669"/>
    <property type="project" value="InterPro"/>
</dbReference>
<reference evidence="4" key="1">
    <citation type="journal article" date="2018" name="DNA Res.">
        <title>Multiple hybrid de novo genome assembly of finger millet, an orphan allotetraploid crop.</title>
        <authorList>
            <person name="Hatakeyama M."/>
            <person name="Aluri S."/>
            <person name="Balachadran M.T."/>
            <person name="Sivarajan S.R."/>
            <person name="Patrignani A."/>
            <person name="Gruter S."/>
            <person name="Poveda L."/>
            <person name="Shimizu-Inatsugi R."/>
            <person name="Baeten J."/>
            <person name="Francoijs K.J."/>
            <person name="Nataraja K.N."/>
            <person name="Reddy Y.A.N."/>
            <person name="Phadnis S."/>
            <person name="Ravikumar R.L."/>
            <person name="Schlapbach R."/>
            <person name="Sreeman S.M."/>
            <person name="Shimizu K.K."/>
        </authorList>
    </citation>
    <scope>NUCLEOTIDE SEQUENCE</scope>
</reference>
<evidence type="ECO:0000256" key="1">
    <source>
        <dbReference type="PROSITE-ProRule" id="PRU00047"/>
    </source>
</evidence>
<keyword evidence="5" id="KW-1185">Reference proteome</keyword>
<evidence type="ECO:0000313" key="4">
    <source>
        <dbReference type="EMBL" id="GJN05141.1"/>
    </source>
</evidence>
<organism evidence="4 5">
    <name type="scientific">Eleusine coracana subsp. coracana</name>
    <dbReference type="NCBI Taxonomy" id="191504"/>
    <lineage>
        <taxon>Eukaryota</taxon>
        <taxon>Viridiplantae</taxon>
        <taxon>Streptophyta</taxon>
        <taxon>Embryophyta</taxon>
        <taxon>Tracheophyta</taxon>
        <taxon>Spermatophyta</taxon>
        <taxon>Magnoliopsida</taxon>
        <taxon>Liliopsida</taxon>
        <taxon>Poales</taxon>
        <taxon>Poaceae</taxon>
        <taxon>PACMAD clade</taxon>
        <taxon>Chloridoideae</taxon>
        <taxon>Cynodonteae</taxon>
        <taxon>Eleusininae</taxon>
        <taxon>Eleusine</taxon>
    </lineage>
</organism>
<feature type="compositionally biased region" description="Pro residues" evidence="2">
    <location>
        <begin position="349"/>
        <end position="368"/>
    </location>
</feature>
<gene>
    <name evidence="4" type="primary">ga22747</name>
    <name evidence="4" type="ORF">PR202_ga22747</name>
</gene>
<evidence type="ECO:0000256" key="2">
    <source>
        <dbReference type="SAM" id="MobiDB-lite"/>
    </source>
</evidence>
<feature type="compositionally biased region" description="Low complexity" evidence="2">
    <location>
        <begin position="414"/>
        <end position="431"/>
    </location>
</feature>
<comment type="caution">
    <text evidence="4">The sequence shown here is derived from an EMBL/GenBank/DDBJ whole genome shotgun (WGS) entry which is preliminary data.</text>
</comment>
<feature type="region of interest" description="Disordered" evidence="2">
    <location>
        <begin position="315"/>
        <end position="431"/>
    </location>
</feature>
<dbReference type="Gene3D" id="4.10.60.10">
    <property type="entry name" value="Zinc finger, CCHC-type"/>
    <property type="match status" value="1"/>
</dbReference>
<feature type="compositionally biased region" description="Basic and acidic residues" evidence="2">
    <location>
        <begin position="102"/>
        <end position="118"/>
    </location>
</feature>
<accession>A0AAV5D3X3</accession>
<evidence type="ECO:0000259" key="3">
    <source>
        <dbReference type="PROSITE" id="PS50158"/>
    </source>
</evidence>
<keyword evidence="1" id="KW-0479">Metal-binding</keyword>
<dbReference type="InterPro" id="IPR001878">
    <property type="entry name" value="Znf_CCHC"/>
</dbReference>
<sequence length="431" mass="47637">MQQQRANHNEHLQQQLASAQQEMDLMGEDLETLIHENQDLQAQLDAVAAPQAAPAEEEPEEDAGEESDVDYEPLAPTGADRPGPSGTAGVQAWQMVRTRNTNELHGEQPEGSRARETDSPLGTPPPPPPSNPMQMMAQFFASMMESQQQQAEFMREVARQNLATRNARGHHDGAPQNSSYSDFLATRPPTFSSTTAPMEAERTSFACSSPNLDSLTARRCRRHCSPRSNCMVRLGHGGPTMEIAVSRNTVKSSTGWRLYAPEQVDTPAKRKDRFLEGLSAELQDRLNLNMGGTFAEFVNNAIVAEDGYRRVMAERKRSASAMGPSNGPPQKFRMVYTTPSGQRYRSAPVPAPVVRPPQPAQQRPPVPRPQQSQGGFRPPQRPNPQPGSFPCYNCGHPRHFSRECPHPKKSIGQNPSRSNSTNNNRNNRGPH</sequence>
<keyword evidence="1" id="KW-0862">Zinc</keyword>
<evidence type="ECO:0000313" key="5">
    <source>
        <dbReference type="Proteomes" id="UP001054889"/>
    </source>
</evidence>
<feature type="region of interest" description="Disordered" evidence="2">
    <location>
        <begin position="1"/>
        <end position="88"/>
    </location>
</feature>
<dbReference type="InterPro" id="IPR036875">
    <property type="entry name" value="Znf_CCHC_sf"/>
</dbReference>
<feature type="compositionally biased region" description="Acidic residues" evidence="2">
    <location>
        <begin position="55"/>
        <end position="71"/>
    </location>
</feature>
<keyword evidence="1" id="KW-0863">Zinc-finger</keyword>